<protein>
    <submittedName>
        <fullName evidence="1">Uncharacterized protein</fullName>
    </submittedName>
</protein>
<reference evidence="1 2" key="1">
    <citation type="journal article" date="2008" name="J. Bacteriol.">
        <title>Complete genome sequence of uropathogenic Proteus mirabilis, a master of both adherence and motility.</title>
        <authorList>
            <person name="Pearson M.M."/>
            <person name="Sebaihia M."/>
            <person name="Churcher C."/>
            <person name="Quail M.A."/>
            <person name="Seshasayee A.S."/>
            <person name="Luscombe N.M."/>
            <person name="Abdellah Z."/>
            <person name="Arrosmith C."/>
            <person name="Atkin B."/>
            <person name="Chillingworth T."/>
            <person name="Hauser H."/>
            <person name="Jagels K."/>
            <person name="Moule S."/>
            <person name="Mungall K."/>
            <person name="Norbertczak H."/>
            <person name="Rabbinowitsch E."/>
            <person name="Walker D."/>
            <person name="Whithead S."/>
            <person name="Thomson N.R."/>
            <person name="Rather P.N."/>
            <person name="Parkhill J."/>
            <person name="Mobley H.L."/>
        </authorList>
    </citation>
    <scope>NUCLEOTIDE SEQUENCE [LARGE SCALE GENOMIC DNA]</scope>
    <source>
        <strain evidence="1 2">HI4320</strain>
    </source>
</reference>
<dbReference type="EMBL" id="AM942759">
    <property type="protein sequence ID" value="CAR42043.1"/>
    <property type="molecule type" value="Genomic_DNA"/>
</dbReference>
<sequence>MKLSPAGTTHSTDRERAHMLTHMFYAPETKTSVPTNWYDFRSHRAILLQTDYCRKSLYPLQACNDIERITRGDNPLIIHSSIK</sequence>
<accession>B4ETD7</accession>
<evidence type="ECO:0000313" key="2">
    <source>
        <dbReference type="Proteomes" id="UP000008319"/>
    </source>
</evidence>
<organism evidence="1 2">
    <name type="scientific">Proteus mirabilis (strain HI4320)</name>
    <dbReference type="NCBI Taxonomy" id="529507"/>
    <lineage>
        <taxon>Bacteria</taxon>
        <taxon>Pseudomonadati</taxon>
        <taxon>Pseudomonadota</taxon>
        <taxon>Gammaproteobacteria</taxon>
        <taxon>Enterobacterales</taxon>
        <taxon>Morganellaceae</taxon>
        <taxon>Proteus</taxon>
    </lineage>
</organism>
<dbReference type="EnsemblBacteria" id="CAR42043">
    <property type="protein sequence ID" value="CAR42043"/>
    <property type="gene ID" value="PMI0915"/>
</dbReference>
<dbReference type="KEGG" id="pmr:PMI0915"/>
<dbReference type="Proteomes" id="UP000008319">
    <property type="component" value="Chromosome"/>
</dbReference>
<gene>
    <name evidence="1" type="ordered locus">PMI0915</name>
</gene>
<dbReference type="AlphaFoldDB" id="B4ETD7"/>
<name>B4ETD7_PROMH</name>
<proteinExistence type="predicted"/>
<evidence type="ECO:0000313" key="1">
    <source>
        <dbReference type="EMBL" id="CAR42043.1"/>
    </source>
</evidence>
<keyword evidence="2" id="KW-1185">Reference proteome</keyword>
<dbReference type="HOGENOM" id="CLU_2539847_0_0_6"/>